<dbReference type="PATRIC" id="fig|1136941.3.peg.1528"/>
<evidence type="ECO:0000259" key="1">
    <source>
        <dbReference type="PROSITE" id="PS51384"/>
    </source>
</evidence>
<dbReference type="PROSITE" id="PS51384">
    <property type="entry name" value="FAD_FR"/>
    <property type="match status" value="1"/>
</dbReference>
<dbReference type="InterPro" id="IPR017927">
    <property type="entry name" value="FAD-bd_FR_type"/>
</dbReference>
<gene>
    <name evidence="2" type="ORF">ACH46_07470</name>
</gene>
<dbReference type="InterPro" id="IPR017938">
    <property type="entry name" value="Riboflavin_synthase-like_b-brl"/>
</dbReference>
<keyword evidence="3" id="KW-1185">Reference proteome</keyword>
<dbReference type="Pfam" id="PF04954">
    <property type="entry name" value="SIP"/>
    <property type="match status" value="1"/>
</dbReference>
<dbReference type="AlphaFoldDB" id="A0A0N9MU32"/>
<name>A0A0N9MU32_9ACTN</name>
<protein>
    <recommendedName>
        <fullName evidence="1">FAD-binding FR-type domain-containing protein</fullName>
    </recommendedName>
</protein>
<dbReference type="Gene3D" id="2.40.30.10">
    <property type="entry name" value="Translation factors"/>
    <property type="match status" value="1"/>
</dbReference>
<dbReference type="PANTHER" id="PTHR30157">
    <property type="entry name" value="FERRIC REDUCTASE, NADPH-DEPENDENT"/>
    <property type="match status" value="1"/>
</dbReference>
<organism evidence="2 3">
    <name type="scientific">Gordonia phthalatica</name>
    <dbReference type="NCBI Taxonomy" id="1136941"/>
    <lineage>
        <taxon>Bacteria</taxon>
        <taxon>Bacillati</taxon>
        <taxon>Actinomycetota</taxon>
        <taxon>Actinomycetes</taxon>
        <taxon>Mycobacteriales</taxon>
        <taxon>Gordoniaceae</taxon>
        <taxon>Gordonia</taxon>
    </lineage>
</organism>
<dbReference type="KEGG" id="goq:ACH46_07470"/>
<dbReference type="SUPFAM" id="SSF63380">
    <property type="entry name" value="Riboflavin synthase domain-like"/>
    <property type="match status" value="1"/>
</dbReference>
<dbReference type="STRING" id="1136941.ACH46_07470"/>
<dbReference type="InterPro" id="IPR007037">
    <property type="entry name" value="SIP_rossman_dom"/>
</dbReference>
<dbReference type="Gene3D" id="3.40.50.80">
    <property type="entry name" value="Nucleotide-binding domain of ferredoxin-NADP reductase (FNR) module"/>
    <property type="match status" value="1"/>
</dbReference>
<feature type="domain" description="FAD-binding FR-type" evidence="1">
    <location>
        <begin position="7"/>
        <end position="114"/>
    </location>
</feature>
<accession>A0A0N9MU32</accession>
<dbReference type="CDD" id="cd06193">
    <property type="entry name" value="siderophore_interacting"/>
    <property type="match status" value="1"/>
</dbReference>
<dbReference type="Pfam" id="PF08021">
    <property type="entry name" value="FAD_binding_9"/>
    <property type="match status" value="1"/>
</dbReference>
<dbReference type="InterPro" id="IPR039374">
    <property type="entry name" value="SIP_fam"/>
</dbReference>
<dbReference type="PANTHER" id="PTHR30157:SF0">
    <property type="entry name" value="NADPH-DEPENDENT FERRIC-CHELATE REDUCTASE"/>
    <property type="match status" value="1"/>
</dbReference>
<evidence type="ECO:0000313" key="2">
    <source>
        <dbReference type="EMBL" id="ALG86700.1"/>
    </source>
</evidence>
<dbReference type="GO" id="GO:0016491">
    <property type="term" value="F:oxidoreductase activity"/>
    <property type="evidence" value="ECO:0007669"/>
    <property type="project" value="InterPro"/>
</dbReference>
<reference evidence="3" key="1">
    <citation type="submission" date="2015-06" db="EMBL/GenBank/DDBJ databases">
        <title>Complete genome sequence and metabolic analysis of phthalate degradation pathway in Gordonia sp. QH-11.</title>
        <authorList>
            <person name="Jin D."/>
            <person name="Kong X."/>
            <person name="Bai Z."/>
        </authorList>
    </citation>
    <scope>NUCLEOTIDE SEQUENCE [LARGE SCALE GENOMIC DNA]</scope>
    <source>
        <strain evidence="3">QH-11</strain>
    </source>
</reference>
<dbReference type="EMBL" id="CP011853">
    <property type="protein sequence ID" value="ALG86700.1"/>
    <property type="molecule type" value="Genomic_DNA"/>
</dbReference>
<evidence type="ECO:0000313" key="3">
    <source>
        <dbReference type="Proteomes" id="UP000063789"/>
    </source>
</evidence>
<reference evidence="2 3" key="2">
    <citation type="journal article" date="2017" name="Int. J. Syst. Evol. Microbiol.">
        <title>Gordonia phthalatica sp. nov., a di-n-butyl phthalate-degrading bacterium isolated from activated sludge.</title>
        <authorList>
            <person name="Jin D."/>
            <person name="Kong X."/>
            <person name="Jia M."/>
            <person name="Yu X."/>
            <person name="Wang X."/>
            <person name="Zhuang X."/>
            <person name="Deng Y."/>
            <person name="Bai Z."/>
        </authorList>
    </citation>
    <scope>NUCLEOTIDE SEQUENCE [LARGE SCALE GENOMIC DNA]</scope>
    <source>
        <strain evidence="2 3">QH-11</strain>
    </source>
</reference>
<dbReference type="InterPro" id="IPR039261">
    <property type="entry name" value="FNR_nucleotide-bd"/>
</dbReference>
<dbReference type="Proteomes" id="UP000063789">
    <property type="component" value="Chromosome"/>
</dbReference>
<sequence>MLRALGAKNHPATVTSIRWITDHMVRIDFQCDGILHQAGEKPSAWIRAWFPDLTHPSKMHQRGYTLLDADPAAGTFGLAFLVHDPAGPASTWARSAEVGDELLMTRLGGDGHDVATAEDSPRGYLLMGDVASWPAFTTLIDAIPVGVPVRVVIEHSNDDDRVLPLPTRDGLVVDWVRSTPDRRALVDAIDAADDYRGWHTWVTAESKATRLAKKRLAQEHAQSKSTMHTQAYWMAGRAMGRTAEPESQRV</sequence>
<proteinExistence type="predicted"/>
<dbReference type="InterPro" id="IPR013113">
    <property type="entry name" value="SIP_FAD-bd"/>
</dbReference>